<comment type="caution">
    <text evidence="4">The sequence shown here is derived from an EMBL/GenBank/DDBJ whole genome shotgun (WGS) entry which is preliminary data.</text>
</comment>
<gene>
    <name evidence="4" type="ORF">H6H04_00515</name>
</gene>
<dbReference type="CDD" id="cd05233">
    <property type="entry name" value="SDR_c"/>
    <property type="match status" value="1"/>
</dbReference>
<comment type="similarity">
    <text evidence="1 3">Belongs to the short-chain dehydrogenases/reductases (SDR) family.</text>
</comment>
<sequence length="263" mass="28890">MGNNTKTALVTGAASGLGFELALILAKDSYDLILIDIDSQKLNEAKTSILEQCNIKITLMVKDLSVVNIAQEIYNDIDNTTIDVIINNAGFGLFGSFCDTDWERESEMLHLHILTTTHLIKLFLPDMVRRGSGKILNISSLAAFQPGPLMALYYASKSYILSFSQAIANELKGTGVSATVLCPGPTKTAFQEVVSVGNNDNKITFNMACPKDVAVYGYKAMHKGRVVAIPGLFNKFLSILPRVLTRNRTTKIVRQIQNKNRDI</sequence>
<name>A0ABR6XXY7_9FLAO</name>
<dbReference type="PRINTS" id="PR00080">
    <property type="entry name" value="SDRFAMILY"/>
</dbReference>
<reference evidence="4 5" key="1">
    <citation type="submission" date="2020-08" db="EMBL/GenBank/DDBJ databases">
        <title>Winogradskyella ouciana sp. nov., isolated from the hadal seawater of the Mariana Trench.</title>
        <authorList>
            <person name="He X."/>
        </authorList>
    </citation>
    <scope>NUCLEOTIDE SEQUENCE [LARGE SCALE GENOMIC DNA]</scope>
    <source>
        <strain evidence="4 5">KCTC 22026</strain>
    </source>
</reference>
<dbReference type="Gene3D" id="3.40.50.720">
    <property type="entry name" value="NAD(P)-binding Rossmann-like Domain"/>
    <property type="match status" value="1"/>
</dbReference>
<dbReference type="Proteomes" id="UP000607435">
    <property type="component" value="Unassembled WGS sequence"/>
</dbReference>
<keyword evidence="5" id="KW-1185">Reference proteome</keyword>
<proteinExistence type="inferred from homology"/>
<dbReference type="InterPro" id="IPR051019">
    <property type="entry name" value="VLCFA-Steroid_DH"/>
</dbReference>
<evidence type="ECO:0000313" key="5">
    <source>
        <dbReference type="Proteomes" id="UP000607435"/>
    </source>
</evidence>
<dbReference type="PIRSF" id="PIRSF000126">
    <property type="entry name" value="11-beta-HSD1"/>
    <property type="match status" value="1"/>
</dbReference>
<protein>
    <submittedName>
        <fullName evidence="4">SDR family oxidoreductase</fullName>
    </submittedName>
</protein>
<keyword evidence="2" id="KW-0560">Oxidoreductase</keyword>
<evidence type="ECO:0000256" key="1">
    <source>
        <dbReference type="ARBA" id="ARBA00006484"/>
    </source>
</evidence>
<dbReference type="PRINTS" id="PR00081">
    <property type="entry name" value="GDHRDH"/>
</dbReference>
<dbReference type="InterPro" id="IPR036291">
    <property type="entry name" value="NAD(P)-bd_dom_sf"/>
</dbReference>
<dbReference type="EMBL" id="JACOME010000001">
    <property type="protein sequence ID" value="MBC3844848.1"/>
    <property type="molecule type" value="Genomic_DNA"/>
</dbReference>
<evidence type="ECO:0000256" key="3">
    <source>
        <dbReference type="RuleBase" id="RU000363"/>
    </source>
</evidence>
<dbReference type="SUPFAM" id="SSF51735">
    <property type="entry name" value="NAD(P)-binding Rossmann-fold domains"/>
    <property type="match status" value="1"/>
</dbReference>
<dbReference type="RefSeq" id="WP_186843991.1">
    <property type="nucleotide sequence ID" value="NZ_JACOME010000001.1"/>
</dbReference>
<dbReference type="InterPro" id="IPR002347">
    <property type="entry name" value="SDR_fam"/>
</dbReference>
<evidence type="ECO:0000256" key="2">
    <source>
        <dbReference type="ARBA" id="ARBA00023002"/>
    </source>
</evidence>
<accession>A0ABR6XXY7</accession>
<dbReference type="Pfam" id="PF00106">
    <property type="entry name" value="adh_short"/>
    <property type="match status" value="1"/>
</dbReference>
<evidence type="ECO:0000313" key="4">
    <source>
        <dbReference type="EMBL" id="MBC3844848.1"/>
    </source>
</evidence>
<organism evidence="4 5">
    <name type="scientific">Winogradskyella echinorum</name>
    <dbReference type="NCBI Taxonomy" id="538189"/>
    <lineage>
        <taxon>Bacteria</taxon>
        <taxon>Pseudomonadati</taxon>
        <taxon>Bacteroidota</taxon>
        <taxon>Flavobacteriia</taxon>
        <taxon>Flavobacteriales</taxon>
        <taxon>Flavobacteriaceae</taxon>
        <taxon>Winogradskyella</taxon>
    </lineage>
</organism>
<dbReference type="PANTHER" id="PTHR43899">
    <property type="entry name" value="RH59310P"/>
    <property type="match status" value="1"/>
</dbReference>
<dbReference type="PANTHER" id="PTHR43899:SF13">
    <property type="entry name" value="RH59310P"/>
    <property type="match status" value="1"/>
</dbReference>